<dbReference type="PANTHER" id="PTHR14948">
    <property type="entry name" value="NG5"/>
    <property type="match status" value="1"/>
</dbReference>
<evidence type="ECO:0000256" key="3">
    <source>
        <dbReference type="ARBA" id="ARBA00022692"/>
    </source>
</evidence>
<reference evidence="7 8" key="1">
    <citation type="submission" date="2024-05" db="EMBL/GenBank/DDBJ databases">
        <title>A high-quality chromosomal-level genome assembly of Topmouth culter (Culter alburnus).</title>
        <authorList>
            <person name="Zhao H."/>
        </authorList>
    </citation>
    <scope>NUCLEOTIDE SEQUENCE [LARGE SCALE GENOMIC DNA]</scope>
    <source>
        <strain evidence="7">CATC2023</strain>
        <tissue evidence="7">Muscle</tissue>
    </source>
</reference>
<dbReference type="Pfam" id="PF04505">
    <property type="entry name" value="CD225"/>
    <property type="match status" value="1"/>
</dbReference>
<evidence type="ECO:0000256" key="6">
    <source>
        <dbReference type="SAM" id="Phobius"/>
    </source>
</evidence>
<evidence type="ECO:0000256" key="5">
    <source>
        <dbReference type="ARBA" id="ARBA00023136"/>
    </source>
</evidence>
<keyword evidence="8" id="KW-1185">Reference proteome</keyword>
<evidence type="ECO:0000256" key="2">
    <source>
        <dbReference type="ARBA" id="ARBA00006843"/>
    </source>
</evidence>
<feature type="transmembrane region" description="Helical" evidence="6">
    <location>
        <begin position="105"/>
        <end position="128"/>
    </location>
</feature>
<comment type="subcellular location">
    <subcellularLocation>
        <location evidence="1">Membrane</location>
    </subcellularLocation>
</comment>
<comment type="caution">
    <text evidence="7">The sequence shown here is derived from an EMBL/GenBank/DDBJ whole genome shotgun (WGS) entry which is preliminary data.</text>
</comment>
<dbReference type="PANTHER" id="PTHR14948:SF46">
    <property type="entry name" value="DISPANIN SUBFAMILY A MEMBER 2B-LIKE-RELATED"/>
    <property type="match status" value="1"/>
</dbReference>
<evidence type="ECO:0000313" key="7">
    <source>
        <dbReference type="EMBL" id="KAK9961392.1"/>
    </source>
</evidence>
<evidence type="ECO:0000256" key="4">
    <source>
        <dbReference type="ARBA" id="ARBA00022989"/>
    </source>
</evidence>
<accession>A0AAW1ZKC2</accession>
<keyword evidence="5 6" id="KW-0472">Membrane</keyword>
<dbReference type="InterPro" id="IPR051423">
    <property type="entry name" value="CD225/Dispanin"/>
</dbReference>
<gene>
    <name evidence="7" type="ORF">ABG768_009182</name>
</gene>
<sequence>MAQAPVYSQGIYAGNPHAIHPENIQFHAQVLNHHNEPVVIVQPPVYQRTHAPPADPVPDYMGYSIFTTLFCCLCLGVAAIMCSSSARNANAAGRRAEAASSSQTALILNHIGVVVGFIIIVIYCLYGFHFKENYP</sequence>
<evidence type="ECO:0000313" key="8">
    <source>
        <dbReference type="Proteomes" id="UP001479290"/>
    </source>
</evidence>
<dbReference type="AlphaFoldDB" id="A0AAW1ZKC2"/>
<organism evidence="7 8">
    <name type="scientific">Culter alburnus</name>
    <name type="common">Topmouth culter</name>
    <dbReference type="NCBI Taxonomy" id="194366"/>
    <lineage>
        <taxon>Eukaryota</taxon>
        <taxon>Metazoa</taxon>
        <taxon>Chordata</taxon>
        <taxon>Craniata</taxon>
        <taxon>Vertebrata</taxon>
        <taxon>Euteleostomi</taxon>
        <taxon>Actinopterygii</taxon>
        <taxon>Neopterygii</taxon>
        <taxon>Teleostei</taxon>
        <taxon>Ostariophysi</taxon>
        <taxon>Cypriniformes</taxon>
        <taxon>Xenocyprididae</taxon>
        <taxon>Xenocypridinae</taxon>
        <taxon>Culter</taxon>
    </lineage>
</organism>
<evidence type="ECO:0000256" key="1">
    <source>
        <dbReference type="ARBA" id="ARBA00004370"/>
    </source>
</evidence>
<protein>
    <submittedName>
        <fullName evidence="7">Uncharacterized protein</fullName>
    </submittedName>
</protein>
<keyword evidence="4 6" id="KW-1133">Transmembrane helix</keyword>
<keyword evidence="3 6" id="KW-0812">Transmembrane</keyword>
<name>A0AAW1ZKC2_CULAL</name>
<feature type="transmembrane region" description="Helical" evidence="6">
    <location>
        <begin position="60"/>
        <end position="84"/>
    </location>
</feature>
<comment type="similarity">
    <text evidence="2">Belongs to the CD225/Dispanin family.</text>
</comment>
<dbReference type="InterPro" id="IPR007593">
    <property type="entry name" value="CD225/Dispanin_fam"/>
</dbReference>
<dbReference type="Proteomes" id="UP001479290">
    <property type="component" value="Unassembled WGS sequence"/>
</dbReference>
<dbReference type="GO" id="GO:0016020">
    <property type="term" value="C:membrane"/>
    <property type="evidence" value="ECO:0007669"/>
    <property type="project" value="UniProtKB-SubCell"/>
</dbReference>
<proteinExistence type="inferred from homology"/>
<dbReference type="EMBL" id="JAWDJR010000016">
    <property type="protein sequence ID" value="KAK9961392.1"/>
    <property type="molecule type" value="Genomic_DNA"/>
</dbReference>